<dbReference type="EMBL" id="CP110426">
    <property type="protein sequence ID" value="WAQ85757.1"/>
    <property type="molecule type" value="Genomic_DNA"/>
</dbReference>
<feature type="region of interest" description="Disordered" evidence="1">
    <location>
        <begin position="58"/>
        <end position="105"/>
    </location>
</feature>
<evidence type="ECO:0000313" key="3">
    <source>
        <dbReference type="EMBL" id="WAQ85757.1"/>
    </source>
</evidence>
<accession>A0ABY7CP36</accession>
<dbReference type="Proteomes" id="UP001164743">
    <property type="component" value="Chromosome 6A"/>
</dbReference>
<name>A0ABY7CP36_9BASI</name>
<keyword evidence="4" id="KW-1185">Reference proteome</keyword>
<dbReference type="PROSITE" id="PS51257">
    <property type="entry name" value="PROKAR_LIPOPROTEIN"/>
    <property type="match status" value="1"/>
</dbReference>
<evidence type="ECO:0000256" key="1">
    <source>
        <dbReference type="SAM" id="MobiDB-lite"/>
    </source>
</evidence>
<protein>
    <recommendedName>
        <fullName evidence="5">Rapamycin-insensitive companion of mTOR domain-containing protein</fullName>
    </recommendedName>
</protein>
<organism evidence="3 4">
    <name type="scientific">Puccinia triticina</name>
    <dbReference type="NCBI Taxonomy" id="208348"/>
    <lineage>
        <taxon>Eukaryota</taxon>
        <taxon>Fungi</taxon>
        <taxon>Dikarya</taxon>
        <taxon>Basidiomycota</taxon>
        <taxon>Pucciniomycotina</taxon>
        <taxon>Pucciniomycetes</taxon>
        <taxon>Pucciniales</taxon>
        <taxon>Pucciniaceae</taxon>
        <taxon>Puccinia</taxon>
    </lineage>
</organism>
<evidence type="ECO:0008006" key="5">
    <source>
        <dbReference type="Google" id="ProtNLM"/>
    </source>
</evidence>
<keyword evidence="2" id="KW-0732">Signal</keyword>
<proteinExistence type="predicted"/>
<reference evidence="3" key="1">
    <citation type="submission" date="2022-10" db="EMBL/GenBank/DDBJ databases">
        <title>Puccinia triticina Genome sequencing and assembly.</title>
        <authorList>
            <person name="Li C."/>
        </authorList>
    </citation>
    <scope>NUCLEOTIDE SEQUENCE</scope>
    <source>
        <strain evidence="3">Pt15</strain>
    </source>
</reference>
<dbReference type="RefSeq" id="XP_053021312.1">
    <property type="nucleotide sequence ID" value="XM_053170085.1"/>
</dbReference>
<dbReference type="GeneID" id="77810980"/>
<sequence length="423" mass="47256">MPVTRIIFIFFFIGSCIILDTVASLPGLTKAGRVVANTPPPKPPDLAIENASRLKSTGKSAFEPQYPLKKATTSALPSKRRMEADPGPKASHDSTPQSAPHYWHPYVAPSKNRFATEAQKVKVSSLGQTSGKRPVRTRRNSAFKWIGHFFSQSKSTKRIEKEEALREAAGSTDKTTSSPTVKLFEDLFRQEKTVQGRLKLAQEAVDYLTKTPSLQEKELGEWVAKIIKIAKSGSGHNLQLLSTLFYGLHSVVLKNYNNEILRISMISKIDQGVKRIRVRWGSTIVTEWDQELFNPSAGLSAKIGNWKKLHEIITLDSSLGKIRMGLNNEDSNVIQKWEDIKPIFAKSTMHNYSAETRVAAIGALSEIMKREAAQRGNNNAAFKFALELSTDPEKKDAFLFNHEQTLLTKLVQNYQQPAHLSRG</sequence>
<feature type="compositionally biased region" description="Basic and acidic residues" evidence="1">
    <location>
        <begin position="80"/>
        <end position="92"/>
    </location>
</feature>
<gene>
    <name evidence="3" type="ORF">PtA15_6A386</name>
</gene>
<feature type="signal peptide" evidence="2">
    <location>
        <begin position="1"/>
        <end position="24"/>
    </location>
</feature>
<feature type="chain" id="PRO_5047548722" description="Rapamycin-insensitive companion of mTOR domain-containing protein" evidence="2">
    <location>
        <begin position="25"/>
        <end position="423"/>
    </location>
</feature>
<evidence type="ECO:0000256" key="2">
    <source>
        <dbReference type="SAM" id="SignalP"/>
    </source>
</evidence>
<evidence type="ECO:0000313" key="4">
    <source>
        <dbReference type="Proteomes" id="UP001164743"/>
    </source>
</evidence>